<dbReference type="Gene3D" id="3.40.630.30">
    <property type="match status" value="1"/>
</dbReference>
<dbReference type="Proteomes" id="UP001172083">
    <property type="component" value="Unassembled WGS sequence"/>
</dbReference>
<gene>
    <name evidence="2" type="ORF">QQ020_30450</name>
</gene>
<dbReference type="InterPro" id="IPR016181">
    <property type="entry name" value="Acyl_CoA_acyltransferase"/>
</dbReference>
<dbReference type="PROSITE" id="PS51186">
    <property type="entry name" value="GNAT"/>
    <property type="match status" value="1"/>
</dbReference>
<dbReference type="RefSeq" id="WP_346761767.1">
    <property type="nucleotide sequence ID" value="NZ_JAUJEB010000009.1"/>
</dbReference>
<dbReference type="InterPro" id="IPR000182">
    <property type="entry name" value="GNAT_dom"/>
</dbReference>
<accession>A0ABT8LFT0</accession>
<evidence type="ECO:0000313" key="2">
    <source>
        <dbReference type="EMBL" id="MDN5216428.1"/>
    </source>
</evidence>
<dbReference type="SUPFAM" id="SSF55729">
    <property type="entry name" value="Acyl-CoA N-acyltransferases (Nat)"/>
    <property type="match status" value="1"/>
</dbReference>
<reference evidence="2" key="1">
    <citation type="submission" date="2023-06" db="EMBL/GenBank/DDBJ databases">
        <title>Genomic of Agaribacillus aureum.</title>
        <authorList>
            <person name="Wang G."/>
        </authorList>
    </citation>
    <scope>NUCLEOTIDE SEQUENCE</scope>
    <source>
        <strain evidence="2">BMA12</strain>
    </source>
</reference>
<proteinExistence type="predicted"/>
<dbReference type="CDD" id="cd04301">
    <property type="entry name" value="NAT_SF"/>
    <property type="match status" value="1"/>
</dbReference>
<comment type="caution">
    <text evidence="2">The sequence shown here is derived from an EMBL/GenBank/DDBJ whole genome shotgun (WGS) entry which is preliminary data.</text>
</comment>
<sequence>MTEVTVKKGSIVDVVKLSMQIPEFHQPHQENEYRLRLEDTPHLIAIAFSKNAAVGFKVGYQRENDGSFYSWMGGILPDFRRKGVARLLADYQENWARQQGYHTIKMKTRNRLKPMLYFALGNGFNIVKVDQRESVEENRIHLEKQL</sequence>
<keyword evidence="3" id="KW-1185">Reference proteome</keyword>
<evidence type="ECO:0000313" key="3">
    <source>
        <dbReference type="Proteomes" id="UP001172083"/>
    </source>
</evidence>
<dbReference type="Pfam" id="PF00583">
    <property type="entry name" value="Acetyltransf_1"/>
    <property type="match status" value="1"/>
</dbReference>
<evidence type="ECO:0000259" key="1">
    <source>
        <dbReference type="PROSITE" id="PS51186"/>
    </source>
</evidence>
<name>A0ABT8LFT0_9BACT</name>
<dbReference type="EMBL" id="JAUJEB010000009">
    <property type="protein sequence ID" value="MDN5216428.1"/>
    <property type="molecule type" value="Genomic_DNA"/>
</dbReference>
<organism evidence="2 3">
    <name type="scientific">Agaribacillus aureus</name>
    <dbReference type="NCBI Taxonomy" id="3051825"/>
    <lineage>
        <taxon>Bacteria</taxon>
        <taxon>Pseudomonadati</taxon>
        <taxon>Bacteroidota</taxon>
        <taxon>Cytophagia</taxon>
        <taxon>Cytophagales</taxon>
        <taxon>Splendidivirgaceae</taxon>
        <taxon>Agaribacillus</taxon>
    </lineage>
</organism>
<feature type="domain" description="N-acetyltransferase" evidence="1">
    <location>
        <begin position="4"/>
        <end position="146"/>
    </location>
</feature>
<protein>
    <submittedName>
        <fullName evidence="2">GNAT family N-acetyltransferase</fullName>
    </submittedName>
</protein>